<keyword evidence="2 3" id="KW-0808">Transferase</keyword>
<dbReference type="GO" id="GO:0016757">
    <property type="term" value="F:glycosyltransferase activity"/>
    <property type="evidence" value="ECO:0007669"/>
    <property type="project" value="UniProtKB-KW"/>
</dbReference>
<dbReference type="Gene3D" id="3.40.50.2000">
    <property type="entry name" value="Glycogen Phosphorylase B"/>
    <property type="match status" value="2"/>
</dbReference>
<evidence type="ECO:0000313" key="3">
    <source>
        <dbReference type="EMBL" id="MDX8481276.1"/>
    </source>
</evidence>
<reference evidence="3 4" key="1">
    <citation type="submission" date="2023-08" db="EMBL/GenBank/DDBJ databases">
        <title>Implementing the SeqCode for naming new Mesorhizobium species isolated from Vachellia karroo root nodules.</title>
        <authorList>
            <person name="Van Lill M."/>
        </authorList>
    </citation>
    <scope>NUCLEOTIDE SEQUENCE [LARGE SCALE GENOMIC DNA]</scope>
    <source>
        <strain evidence="3 4">VK24D</strain>
    </source>
</reference>
<dbReference type="EC" id="2.4.-.-" evidence="3"/>
<accession>A0ABU4Y2V5</accession>
<organism evidence="3 4">
    <name type="scientific">Mesorhizobium album</name>
    <dbReference type="NCBI Taxonomy" id="3072314"/>
    <lineage>
        <taxon>Bacteria</taxon>
        <taxon>Pseudomonadati</taxon>
        <taxon>Pseudomonadota</taxon>
        <taxon>Alphaproteobacteria</taxon>
        <taxon>Hyphomicrobiales</taxon>
        <taxon>Phyllobacteriaceae</taxon>
        <taxon>Mesorhizobium</taxon>
    </lineage>
</organism>
<dbReference type="Proteomes" id="UP001287059">
    <property type="component" value="Unassembled WGS sequence"/>
</dbReference>
<dbReference type="RefSeq" id="WP_320289481.1">
    <property type="nucleotide sequence ID" value="NZ_JAVIIW010000029.1"/>
</dbReference>
<dbReference type="Pfam" id="PF01075">
    <property type="entry name" value="Glyco_transf_9"/>
    <property type="match status" value="1"/>
</dbReference>
<dbReference type="SUPFAM" id="SSF53756">
    <property type="entry name" value="UDP-Glycosyltransferase/glycogen phosphorylase"/>
    <property type="match status" value="1"/>
</dbReference>
<name>A0ABU4Y2V5_9HYPH</name>
<dbReference type="InterPro" id="IPR051199">
    <property type="entry name" value="LPS_LOS_Heptosyltrfase"/>
</dbReference>
<dbReference type="PANTHER" id="PTHR30160:SF1">
    <property type="entry name" value="LIPOPOLYSACCHARIDE 1,2-N-ACETYLGLUCOSAMINETRANSFERASE-RELATED"/>
    <property type="match status" value="1"/>
</dbReference>
<dbReference type="PANTHER" id="PTHR30160">
    <property type="entry name" value="TETRAACYLDISACCHARIDE 4'-KINASE-RELATED"/>
    <property type="match status" value="1"/>
</dbReference>
<evidence type="ECO:0000256" key="2">
    <source>
        <dbReference type="ARBA" id="ARBA00022679"/>
    </source>
</evidence>
<comment type="caution">
    <text evidence="3">The sequence shown here is derived from an EMBL/GenBank/DDBJ whole genome shotgun (WGS) entry which is preliminary data.</text>
</comment>
<dbReference type="CDD" id="cd03789">
    <property type="entry name" value="GT9_LPS_heptosyltransferase"/>
    <property type="match status" value="1"/>
</dbReference>
<sequence length="367" mass="39829">MPQIPPTSVRSILILQTKFIGDIVLASTLARNLQLEYPGVSIIFLCEAGLADFVAGHGIASEVVSFKRSHMRGTTLQRAREFVETVRRLRRYHFDMVIDLADSKTSRFIVGLVNAPIRVGFSPSEKPLRWFERQPANVLAKPFGYGEQHYLYRYLSPLEALGADLHLLVPSILPLPQETARVLALMEKSDLHRNGFVAVHAGANFPGRRWQPERFAAAIDQISAETGLDVVLVGGPDENEAADKIMAAAKAPVVNLVGALSLETLLALFKEARLFIGNESGPMHMAAAAGTPVVGLFGLTSPVRWGPVGVPSISLQPSMPCDCVGGDLCRRTDPSKACCVWRLEVDAVVGAARELLARTEATMEQAG</sequence>
<proteinExistence type="predicted"/>
<dbReference type="EMBL" id="JAVIIW010000029">
    <property type="protein sequence ID" value="MDX8481276.1"/>
    <property type="molecule type" value="Genomic_DNA"/>
</dbReference>
<gene>
    <name evidence="3" type="ORF">RFN28_22850</name>
</gene>
<evidence type="ECO:0000256" key="1">
    <source>
        <dbReference type="ARBA" id="ARBA00022676"/>
    </source>
</evidence>
<keyword evidence="4" id="KW-1185">Reference proteome</keyword>
<protein>
    <submittedName>
        <fullName evidence="3">Glycosyltransferase family 9 protein</fullName>
        <ecNumber evidence="3">2.4.-.-</ecNumber>
    </submittedName>
</protein>
<keyword evidence="1 3" id="KW-0328">Glycosyltransferase</keyword>
<dbReference type="InterPro" id="IPR002201">
    <property type="entry name" value="Glyco_trans_9"/>
</dbReference>
<evidence type="ECO:0000313" key="4">
    <source>
        <dbReference type="Proteomes" id="UP001287059"/>
    </source>
</evidence>